<dbReference type="PANTHER" id="PTHR40616">
    <property type="entry name" value="LINALOOL DEHYDRATASE_ISOMERASE DOMAIN-CONTAINING PROTEIN"/>
    <property type="match status" value="1"/>
</dbReference>
<evidence type="ECO:0000313" key="2">
    <source>
        <dbReference type="Proteomes" id="UP001589776"/>
    </source>
</evidence>
<accession>A0ABV6DK25</accession>
<protein>
    <recommendedName>
        <fullName evidence="3">Heparin-sulfate lyase N-terminal domain-containing protein</fullName>
    </recommendedName>
</protein>
<organism evidence="1 2">
    <name type="scientific">Paenibacillus chartarius</name>
    <dbReference type="NCBI Taxonomy" id="747481"/>
    <lineage>
        <taxon>Bacteria</taxon>
        <taxon>Bacillati</taxon>
        <taxon>Bacillota</taxon>
        <taxon>Bacilli</taxon>
        <taxon>Bacillales</taxon>
        <taxon>Paenibacillaceae</taxon>
        <taxon>Paenibacillus</taxon>
    </lineage>
</organism>
<dbReference type="EMBL" id="JBHLWN010000044">
    <property type="protein sequence ID" value="MFC0213004.1"/>
    <property type="molecule type" value="Genomic_DNA"/>
</dbReference>
<proteinExistence type="predicted"/>
<reference evidence="1 2" key="1">
    <citation type="submission" date="2024-09" db="EMBL/GenBank/DDBJ databases">
        <authorList>
            <person name="Sun Q."/>
            <person name="Mori K."/>
        </authorList>
    </citation>
    <scope>NUCLEOTIDE SEQUENCE [LARGE SCALE GENOMIC DNA]</scope>
    <source>
        <strain evidence="1 2">CCM 7759</strain>
    </source>
</reference>
<dbReference type="Proteomes" id="UP001589776">
    <property type="component" value="Unassembled WGS sequence"/>
</dbReference>
<name>A0ABV6DK25_9BACL</name>
<keyword evidence="2" id="KW-1185">Reference proteome</keyword>
<gene>
    <name evidence="1" type="ORF">ACFFK0_11150</name>
</gene>
<dbReference type="RefSeq" id="WP_377470256.1">
    <property type="nucleotide sequence ID" value="NZ_JBHLWN010000044.1"/>
</dbReference>
<comment type="caution">
    <text evidence="1">The sequence shown here is derived from an EMBL/GenBank/DDBJ whole genome shotgun (WGS) entry which is preliminary data.</text>
</comment>
<sequence length="574" mass="65068">MAGSGRNQDLLASLAAREESYDSEVKLQFGPMTSTYHTALKKETHPVVHGLFPSAAYALDLLDSGLPAYADRALQMLPVIAGLQDLRSDSPTYGVWPYFYEEPLDEMDSPDWNYADFIGKKLVLVLKRHHDHLHEELRQRLTEAVEAACRAIKKRDVGPGYTNIAAMGAFVTLVGGEVIGAEEFVEYGRNRLRRLLDYTMRLGTFVEFNSPCYTPITIEELHHVHTETNDPVSIDLSERLLHWAWKMTAEHYHPRTKQWAGPHSRSYSAMLRPGSFESRLLRNAAEEDAGLPLPRCPQELARYFHLEEERYFRQPIFLEEETGYQSYATTYIQQAYCLGSFSKDMMWNQRRNLIGYVDNGGKAAYVQLRVLKDGKDFSSAVFTGVQDRSEIVFGINMALDYGDWHPVLDPIHGVFEAEDLRIRIEIGGHTGGVELRAGPERELGFDAAAVIGEQTVRVTCLSAVSDLGVPRVALTLSEHDGTLGIDYVIYEGQRKRFNIHEWKQAAWVFLFTMSARTEELRAGGEHTTNEDVLNAWCEKRGRRMGISIPVKPGRIAELYRNNIVMLMDEEEVSP</sequence>
<evidence type="ECO:0008006" key="3">
    <source>
        <dbReference type="Google" id="ProtNLM"/>
    </source>
</evidence>
<dbReference type="PANTHER" id="PTHR40616:SF1">
    <property type="entry name" value="LINALOOL DEHYDRATASE_ISOMERASE DOMAIN-CONTAINING PROTEIN"/>
    <property type="match status" value="1"/>
</dbReference>
<evidence type="ECO:0000313" key="1">
    <source>
        <dbReference type="EMBL" id="MFC0213004.1"/>
    </source>
</evidence>